<reference evidence="1 2" key="1">
    <citation type="submission" date="2020-02" db="EMBL/GenBank/DDBJ databases">
        <title>Comparative genomics of the hypocrealean fungal genus Beauvera.</title>
        <authorList>
            <person name="Showalter D.N."/>
            <person name="Bushley K.E."/>
            <person name="Rehner S.A."/>
        </authorList>
    </citation>
    <scope>NUCLEOTIDE SEQUENCE [LARGE SCALE GENOMIC DNA]</scope>
    <source>
        <strain evidence="1 2">ARSEF4384</strain>
    </source>
</reference>
<comment type="caution">
    <text evidence="1">The sequence shown here is derived from an EMBL/GenBank/DDBJ whole genome shotgun (WGS) entry which is preliminary data.</text>
</comment>
<keyword evidence="2" id="KW-1185">Reference proteome</keyword>
<dbReference type="Proteomes" id="UP001397290">
    <property type="component" value="Unassembled WGS sequence"/>
</dbReference>
<evidence type="ECO:0000313" key="1">
    <source>
        <dbReference type="EMBL" id="KAK8142832.1"/>
    </source>
</evidence>
<gene>
    <name evidence="1" type="ORF">G3M48_008182</name>
</gene>
<dbReference type="EMBL" id="JAAHCF010000600">
    <property type="protein sequence ID" value="KAK8142832.1"/>
    <property type="molecule type" value="Genomic_DNA"/>
</dbReference>
<protein>
    <submittedName>
        <fullName evidence="1">Uncharacterized protein</fullName>
    </submittedName>
</protein>
<accession>A0AAW0RKV7</accession>
<evidence type="ECO:0000313" key="2">
    <source>
        <dbReference type="Proteomes" id="UP001397290"/>
    </source>
</evidence>
<proteinExistence type="predicted"/>
<organism evidence="1 2">
    <name type="scientific">Beauveria asiatica</name>
    <dbReference type="NCBI Taxonomy" id="1069075"/>
    <lineage>
        <taxon>Eukaryota</taxon>
        <taxon>Fungi</taxon>
        <taxon>Dikarya</taxon>
        <taxon>Ascomycota</taxon>
        <taxon>Pezizomycotina</taxon>
        <taxon>Sordariomycetes</taxon>
        <taxon>Hypocreomycetidae</taxon>
        <taxon>Hypocreales</taxon>
        <taxon>Cordycipitaceae</taxon>
        <taxon>Beauveria</taxon>
    </lineage>
</organism>
<dbReference type="AlphaFoldDB" id="A0AAW0RKV7"/>
<sequence>MIAYQSAAPGSRLFNTRLIELVSRAIHHIEVELAFLNQSPHKEDGLLVFTPPESGLVFWKYSPDGPLPTWLHVQWYKNYKHYPNGPSDMIGYWTENYILGGIFIFECRHESSGPFPGYDAEIDPSLPNKRSTNNILSLAKTYRKLDGVYIKSDRDPRTNRICKLLDTQKNEYLDFLHGDTDDAAINSPLPLRPSDDNLNRVDPEEPALDTGIYRDSWERLS</sequence>
<name>A0AAW0RKV7_9HYPO</name>